<dbReference type="InParanoid" id="A0A1X7VPP4"/>
<evidence type="ECO:0000256" key="1">
    <source>
        <dbReference type="SAM" id="MobiDB-lite"/>
    </source>
</evidence>
<dbReference type="EnsemblMetazoa" id="Aqu2.1.41859_001">
    <property type="protein sequence ID" value="Aqu2.1.41859_001"/>
    <property type="gene ID" value="Aqu2.1.41859"/>
</dbReference>
<dbReference type="OrthoDB" id="69656at2759"/>
<dbReference type="Gene3D" id="1.10.287.110">
    <property type="entry name" value="DnaJ domain"/>
    <property type="match status" value="1"/>
</dbReference>
<dbReference type="PROSITE" id="PS50076">
    <property type="entry name" value="DNAJ_2"/>
    <property type="match status" value="1"/>
</dbReference>
<dbReference type="InterPro" id="IPR025640">
    <property type="entry name" value="GYF_2"/>
</dbReference>
<dbReference type="SUPFAM" id="SSF46565">
    <property type="entry name" value="Chaperone J-domain"/>
    <property type="match status" value="1"/>
</dbReference>
<feature type="domain" description="J" evidence="2">
    <location>
        <begin position="1274"/>
        <end position="1331"/>
    </location>
</feature>
<dbReference type="InterPro" id="IPR045802">
    <property type="entry name" value="GRV2/DNAJC13_N"/>
</dbReference>
<protein>
    <recommendedName>
        <fullName evidence="2">J domain-containing protein</fullName>
    </recommendedName>
</protein>
<dbReference type="InterPro" id="IPR044978">
    <property type="entry name" value="GRV2/DNAJC13"/>
</dbReference>
<name>A0A1X7VPP4_AMPQE</name>
<dbReference type="CDD" id="cd06257">
    <property type="entry name" value="DnaJ"/>
    <property type="match status" value="1"/>
</dbReference>
<dbReference type="GO" id="GO:0010008">
    <property type="term" value="C:endosome membrane"/>
    <property type="evidence" value="ECO:0007669"/>
    <property type="project" value="TreeGrafter"/>
</dbReference>
<dbReference type="SUPFAM" id="SSF48371">
    <property type="entry name" value="ARM repeat"/>
    <property type="match status" value="2"/>
</dbReference>
<dbReference type="PANTHER" id="PTHR36983">
    <property type="entry name" value="DNAJ HOMOLOG SUBFAMILY C MEMBER 13"/>
    <property type="match status" value="1"/>
</dbReference>
<dbReference type="PANTHER" id="PTHR36983:SF2">
    <property type="entry name" value="DNAJ HOMOLOG SUBFAMILY C MEMBER 13"/>
    <property type="match status" value="1"/>
</dbReference>
<evidence type="ECO:0000259" key="2">
    <source>
        <dbReference type="PROSITE" id="PS50076"/>
    </source>
</evidence>
<feature type="compositionally biased region" description="Acidic residues" evidence="1">
    <location>
        <begin position="2210"/>
        <end position="2220"/>
    </location>
</feature>
<feature type="region of interest" description="Disordered" evidence="1">
    <location>
        <begin position="2196"/>
        <end position="2220"/>
    </location>
</feature>
<dbReference type="GO" id="GO:0007032">
    <property type="term" value="P:endosome organization"/>
    <property type="evidence" value="ECO:0007669"/>
    <property type="project" value="InterPro"/>
</dbReference>
<dbReference type="eggNOG" id="KOG1789">
    <property type="taxonomic scope" value="Eukaryota"/>
</dbReference>
<dbReference type="InterPro" id="IPR036869">
    <property type="entry name" value="J_dom_sf"/>
</dbReference>
<dbReference type="FunFam" id="1.10.287.110:FF:000007">
    <property type="entry name" value="DnaJ (Hsp40) homolog, subfamily C, member 13"/>
    <property type="match status" value="1"/>
</dbReference>
<sequence>MTTVVEGNDEVARYYTTKHSWRGKYKRVFSVGSKAITTLNPGTGEVTNQWPYNEFVDINPSTKTNNEFMISMRKGRKVTQMTFSTEHRAELITEALRWSPLFADASKAKTEKRFKAIKYRWNETRTDVILIARRHCLSQVDTTGRKLCDYDYKDIEFFCKVSDHPAALVLANNGFSRLHMYLVEQRDELLREVQTMSQNNLGYFIGIRKDPITQQDFLNRRFGKYSDDDSITSLTEFPVQKHSQRHSEPVQRTLALSENCLLERDPSTYAIVTLKPLCSVFSLIRYPENPQNFAVEYNTGQIRRYTSADRDSLLCSILDGVRATGNNDVCVKMKRTILGQRLGPMVLPVEEEVESMYLKLLGTTPPGPSFMTAVEEFNANIGYSGLNHAVTQEGLFTENKEKLITQALLSLLSKDGDQSSLSAYDLECQFHSLRRLVASKAGYSAFTELPNFRDSVGKKVVRSLKRKDDGITHACVDFLCALMQPMHDNFDLKQEQLNKSSLLSSKAFIDNLLEVLRSHIKLGTGALVISALLDFITFAICPPYSETTPGAMFDSVLELTAALNRGLFKLFQHPSLAIVKAAGLIMKAIIEEGNEDIAKRMQELALAEGALPRHMHTALFTSSADNRLLTHRQLSRHLIKLWITGNPTANALLLRMLPLGLVQYLESSEKAPEDTDRMHIRDNLKAVQLSRKKLNVVESTLLHWRARLRSKPQPTGQPVTLRKRRENIKSEANWTLFYYKFTIDHATSSLIWNYKTREELREALETEIRSFTIDKDLSGNAEISWNHVEFEVRYESLSDEIKIGDYYLRLLLDEGGSTKFVKPLEFFNDLYHRFLLSPKPAMKAMCLQAMAIVYGQCYEEIGPFNDTPFIVHKLERCDDKEERDRLLMFIDKLVFHKKNIKLFLDAHGMKILVDLLAMAHLHTTRAYVPTQTNVIEAAPDQGGNSEKEWYFGNREREREGPYSFEEMKELWTGETLHPKSRCWAQGMEGWKPLDQIAQLKWNLMATGTPLLNESEVAALILNMLIRMCNSYPTRDIDDAVIRPLPRAKRMLSEPTALPHLVQLLLTFDPSLVDKVVTLLNNIMEDNPQLPRLFMSGVFFFIMMYTGSNILPIAKFLQYSHTKQSFRPDEQATSDIMLRSILGQLLPEAMVHYLENHGPEKFSSIFLGEFDTPEAIWNAEMRRLMIEKIAVHIADFSPRLRSNTKSTYQYCAIPIIQYPQLENELFCNIYYLRHLCDTVKFPDWPVKDPVKVLKDVLLEWKKEVDKKPPEMSVSQAYETLGLEVGVGGHEESKIRKSYFKLAQKYHPDKNPEGRSVFEAVNKAYEFLCSKSAHTKVGPDPERIVLLLRTQSILFTRCADTLRPYKYAGYPMLIKTIERETGDEDLFSKSAPILTAASEVAYHTMNNSALNSEELCRENGIPILQAAFTRCVNVISESSKEDDMSVQVCSHIAKCYRVSSQFEACRESIVETPNIVKDLCRIMYYKNLPRLNVIATETASSFAVDEWLQTQLLQAGVLWHVLQYIFNYDYTLDESGVETNESTNQQEVANNLARLSLVAAARLGGFKLAGSEGTPYNKVIQSIFSNLLTPYLAKLISRNTTNELLKILNSNTENPYLIWDNRTRAELTDYLLTQQKSMIRSGECDMSFGEDFKYSVLKDELVIGEVYIRVYNEQPTFVLEDPKGFATAVLDFIGSNAQYLHSLMAMTASDIDKGQHAVRLKNVEMALEALYNVLHANPGVEIQCMGHFKLLFSLLGVQGANKVQMCALQVVSAVTGNKSCVSNIADSNVLQYLMIVLHSLPASHSLVLEVLQALTSHTQIVKESIQKGALIYLLNLFCNSQNSSVREQTANLFAKMITDKLVGPRVRIVLGKFLPYIFMDAMRDSAEAAVIMFENTQENPELIWNDESREKVSDMIQTMTNEFFLQQKDNPEIIWKLPEDFAVVYSQIQGEVEVGGVFLRLFIAQPNWVLRKPKEFLIALLEKFSVLIQSHSPDGEVLETVTQATVCLFSAQPAMADQVPPLGHLPRIFERMFAENNSIPKSCVEVVNVLSGSGFCVRNMSKIDTAMKSLLAAMKKRPDCVNSAAESISKMMEEGSPELVHQALEHGMVAYLLELLDSALTECDKPSATKAIIAESLKLMAKDLANGERVNELLDSSKVWSAYKDQKHDLFITDTPIAGYLTAGSVGGVAGYLTAGTSIGSGGSGAPPPLEPPEDVGANEDD</sequence>
<organism evidence="3">
    <name type="scientific">Amphimedon queenslandica</name>
    <name type="common">Sponge</name>
    <dbReference type="NCBI Taxonomy" id="400682"/>
    <lineage>
        <taxon>Eukaryota</taxon>
        <taxon>Metazoa</taxon>
        <taxon>Porifera</taxon>
        <taxon>Demospongiae</taxon>
        <taxon>Heteroscleromorpha</taxon>
        <taxon>Haplosclerida</taxon>
        <taxon>Niphatidae</taxon>
        <taxon>Amphimedon</taxon>
    </lineage>
</organism>
<dbReference type="Pfam" id="PF00226">
    <property type="entry name" value="DnaJ"/>
    <property type="match status" value="1"/>
</dbReference>
<dbReference type="InterPro" id="IPR011989">
    <property type="entry name" value="ARM-like"/>
</dbReference>
<dbReference type="SMART" id="SM00271">
    <property type="entry name" value="DnaJ"/>
    <property type="match status" value="1"/>
</dbReference>
<dbReference type="InterPro" id="IPR016024">
    <property type="entry name" value="ARM-type_fold"/>
</dbReference>
<dbReference type="Gene3D" id="1.25.10.10">
    <property type="entry name" value="Leucine-rich Repeat Variant"/>
    <property type="match status" value="1"/>
</dbReference>
<evidence type="ECO:0000313" key="3">
    <source>
        <dbReference type="EnsemblMetazoa" id="Aqu2.1.41859_001"/>
    </source>
</evidence>
<dbReference type="Pfam" id="PF14237">
    <property type="entry name" value="GYF_2"/>
    <property type="match status" value="1"/>
</dbReference>
<dbReference type="Pfam" id="PF19432">
    <property type="entry name" value="RME-8_N"/>
    <property type="match status" value="1"/>
</dbReference>
<accession>A0A1X7VPP4</accession>
<dbReference type="InterPro" id="IPR001623">
    <property type="entry name" value="DnaJ_domain"/>
</dbReference>
<dbReference type="GO" id="GO:2000641">
    <property type="term" value="P:regulation of early endosome to late endosome transport"/>
    <property type="evidence" value="ECO:0007669"/>
    <property type="project" value="InterPro"/>
</dbReference>
<proteinExistence type="predicted"/>
<dbReference type="GO" id="GO:0006898">
    <property type="term" value="P:receptor-mediated endocytosis"/>
    <property type="evidence" value="ECO:0007669"/>
    <property type="project" value="TreeGrafter"/>
</dbReference>
<dbReference type="STRING" id="400682.A0A1X7VPP4"/>
<reference evidence="3" key="1">
    <citation type="submission" date="2017-05" db="UniProtKB">
        <authorList>
            <consortium name="EnsemblMetazoa"/>
        </authorList>
    </citation>
    <scope>IDENTIFICATION</scope>
</reference>